<feature type="compositionally biased region" description="Basic residues" evidence="1">
    <location>
        <begin position="375"/>
        <end position="386"/>
    </location>
</feature>
<evidence type="ECO:0000256" key="1">
    <source>
        <dbReference type="SAM" id="MobiDB-lite"/>
    </source>
</evidence>
<sequence length="522" mass="57316">MTSLQKHSHWYCAFNAKKCAVLQHNPRPIKIVSLSLFQSGVVTYFCKSSGCIYDHRPATTSEARPVYFPSRGHIFHCSCALTRLKILALRSCLNGTPAYKCDYTEQLRAQVNIADPVTLVTEEADTPSQLLPLVAQESEEMSHWEGLEGTQLISLVEKLTEEASRSNAIIRIHFGEDPGILDGIHHIDPTRYIERGLVGCVASTHQGWVAPLYFKPCFCRQGAISVPAEVKTCSQAVNAFSETIDEHWKEVCQGSESWRKWWRSGRPRKLSFTARPDAHPALLEDHPPPTVAPSATAATDPPPAPPTTAPFTTALTDSHLHPSPQLVSTATTTSQGDADETSAARAGTGARLDRGTSPARTPPSATPGTTASGGNKRKKGNNKRSVRSREVSEDRRPRSHQGASQPRRQAPEKVCNYCARKGHTAVTCYARNADQRQERLFRQILAEGRYSAASLSALPTTYVHSTAPQPSPPQHPPMPNPLLSQLGAWGHSQGRQWSPPPHRYPQPGPLIVEQNPEELCTK</sequence>
<protein>
    <submittedName>
        <fullName evidence="2">Uncharacterized protein</fullName>
    </submittedName>
</protein>
<organism evidence="2 3">
    <name type="scientific">Chionoecetes opilio</name>
    <name type="common">Atlantic snow crab</name>
    <name type="synonym">Cancer opilio</name>
    <dbReference type="NCBI Taxonomy" id="41210"/>
    <lineage>
        <taxon>Eukaryota</taxon>
        <taxon>Metazoa</taxon>
        <taxon>Ecdysozoa</taxon>
        <taxon>Arthropoda</taxon>
        <taxon>Crustacea</taxon>
        <taxon>Multicrustacea</taxon>
        <taxon>Malacostraca</taxon>
        <taxon>Eumalacostraca</taxon>
        <taxon>Eucarida</taxon>
        <taxon>Decapoda</taxon>
        <taxon>Pleocyemata</taxon>
        <taxon>Brachyura</taxon>
        <taxon>Eubrachyura</taxon>
        <taxon>Majoidea</taxon>
        <taxon>Majidae</taxon>
        <taxon>Chionoecetes</taxon>
    </lineage>
</organism>
<feature type="compositionally biased region" description="Pro residues" evidence="1">
    <location>
        <begin position="469"/>
        <end position="480"/>
    </location>
</feature>
<dbReference type="EMBL" id="JACEEZ010024005">
    <property type="protein sequence ID" value="KAG0710628.1"/>
    <property type="molecule type" value="Genomic_DNA"/>
</dbReference>
<comment type="caution">
    <text evidence="2">The sequence shown here is derived from an EMBL/GenBank/DDBJ whole genome shotgun (WGS) entry which is preliminary data.</text>
</comment>
<feature type="compositionally biased region" description="Pro residues" evidence="1">
    <location>
        <begin position="498"/>
        <end position="508"/>
    </location>
</feature>
<proteinExistence type="predicted"/>
<evidence type="ECO:0000313" key="3">
    <source>
        <dbReference type="Proteomes" id="UP000770661"/>
    </source>
</evidence>
<feature type="region of interest" description="Disordered" evidence="1">
    <location>
        <begin position="462"/>
        <end position="522"/>
    </location>
</feature>
<gene>
    <name evidence="2" type="ORF">GWK47_002450</name>
</gene>
<dbReference type="Proteomes" id="UP000770661">
    <property type="component" value="Unassembled WGS sequence"/>
</dbReference>
<accession>A0A8J5BUV9</accession>
<dbReference type="AlphaFoldDB" id="A0A8J5BUV9"/>
<feature type="compositionally biased region" description="Basic and acidic residues" evidence="1">
    <location>
        <begin position="387"/>
        <end position="396"/>
    </location>
</feature>
<evidence type="ECO:0000313" key="2">
    <source>
        <dbReference type="EMBL" id="KAG0710628.1"/>
    </source>
</evidence>
<feature type="compositionally biased region" description="Polar residues" evidence="1">
    <location>
        <begin position="325"/>
        <end position="336"/>
    </location>
</feature>
<name>A0A8J5BUV9_CHIOP</name>
<feature type="region of interest" description="Disordered" evidence="1">
    <location>
        <begin position="279"/>
        <end position="411"/>
    </location>
</feature>
<keyword evidence="3" id="KW-1185">Reference proteome</keyword>
<reference evidence="2" key="1">
    <citation type="submission" date="2020-07" db="EMBL/GenBank/DDBJ databases">
        <title>The High-quality genome of the commercially important snow crab, Chionoecetes opilio.</title>
        <authorList>
            <person name="Jeong J.-H."/>
            <person name="Ryu S."/>
        </authorList>
    </citation>
    <scope>NUCLEOTIDE SEQUENCE</scope>
    <source>
        <strain evidence="2">MADBK_172401_WGS</strain>
        <tissue evidence="2">Digestive gland</tissue>
    </source>
</reference>